<dbReference type="Gene3D" id="1.25.10.10">
    <property type="entry name" value="Leucine-rich Repeat Variant"/>
    <property type="match status" value="1"/>
</dbReference>
<comment type="caution">
    <text evidence="1">The sequence shown here is derived from an EMBL/GenBank/DDBJ whole genome shotgun (WGS) entry which is preliminary data.</text>
</comment>
<dbReference type="AlphaFoldDB" id="A0A928KVA1"/>
<dbReference type="RefSeq" id="WP_326839664.1">
    <property type="nucleotide sequence ID" value="NZ_SVNY01000001.1"/>
</dbReference>
<reference evidence="1" key="1">
    <citation type="submission" date="2019-04" db="EMBL/GenBank/DDBJ databases">
        <title>Evolution of Biomass-Degrading Anaerobic Consortia Revealed by Metagenomics.</title>
        <authorList>
            <person name="Peng X."/>
        </authorList>
    </citation>
    <scope>NUCLEOTIDE SEQUENCE</scope>
    <source>
        <strain evidence="1">SIG551</strain>
    </source>
</reference>
<evidence type="ECO:0000313" key="2">
    <source>
        <dbReference type="Proteomes" id="UP000754750"/>
    </source>
</evidence>
<protein>
    <recommendedName>
        <fullName evidence="3">HEAT repeat domain-containing protein</fullName>
    </recommendedName>
</protein>
<evidence type="ECO:0000313" key="1">
    <source>
        <dbReference type="EMBL" id="MBE6832062.1"/>
    </source>
</evidence>
<dbReference type="InterPro" id="IPR011989">
    <property type="entry name" value="ARM-like"/>
</dbReference>
<gene>
    <name evidence="1" type="ORF">E7512_00500</name>
</gene>
<proteinExistence type="predicted"/>
<accession>A0A928KVA1</accession>
<dbReference type="EMBL" id="SVNY01000001">
    <property type="protein sequence ID" value="MBE6832062.1"/>
    <property type="molecule type" value="Genomic_DNA"/>
</dbReference>
<evidence type="ECO:0008006" key="3">
    <source>
        <dbReference type="Google" id="ProtNLM"/>
    </source>
</evidence>
<dbReference type="SUPFAM" id="SSF48371">
    <property type="entry name" value="ARM repeat"/>
    <property type="match status" value="1"/>
</dbReference>
<dbReference type="InterPro" id="IPR016024">
    <property type="entry name" value="ARM-type_fold"/>
</dbReference>
<sequence>MKSSQEQLRSRGYATPEEIRPYREKSQNALLELLNDKNAVARTAAASQLKIEPEVFPVLLQVLQEDDAEKICEILDTVGFMAFYHPKLSTPEHAEAVFAVMERYPNHKLLLWKAIQCLCAFPSQKTKRLLQEFTAQNNLLGEEAQSSLKRLPSER</sequence>
<dbReference type="Proteomes" id="UP000754750">
    <property type="component" value="Unassembled WGS sequence"/>
</dbReference>
<organism evidence="1 2">
    <name type="scientific">Faecalispora sporosphaeroides</name>
    <dbReference type="NCBI Taxonomy" id="1549"/>
    <lineage>
        <taxon>Bacteria</taxon>
        <taxon>Bacillati</taxon>
        <taxon>Bacillota</taxon>
        <taxon>Clostridia</taxon>
        <taxon>Eubacteriales</taxon>
        <taxon>Oscillospiraceae</taxon>
        <taxon>Faecalispora</taxon>
    </lineage>
</organism>
<name>A0A928KVA1_9FIRM</name>